<organism evidence="2 3">
    <name type="scientific">Brenthis ino</name>
    <name type="common">lesser marbled fritillary</name>
    <dbReference type="NCBI Taxonomy" id="405034"/>
    <lineage>
        <taxon>Eukaryota</taxon>
        <taxon>Metazoa</taxon>
        <taxon>Ecdysozoa</taxon>
        <taxon>Arthropoda</taxon>
        <taxon>Hexapoda</taxon>
        <taxon>Insecta</taxon>
        <taxon>Pterygota</taxon>
        <taxon>Neoptera</taxon>
        <taxon>Endopterygota</taxon>
        <taxon>Lepidoptera</taxon>
        <taxon>Glossata</taxon>
        <taxon>Ditrysia</taxon>
        <taxon>Papilionoidea</taxon>
        <taxon>Nymphalidae</taxon>
        <taxon>Heliconiinae</taxon>
        <taxon>Argynnini</taxon>
        <taxon>Brenthis</taxon>
    </lineage>
</organism>
<dbReference type="AlphaFoldDB" id="A0A8J9VPK1"/>
<proteinExistence type="predicted"/>
<evidence type="ECO:0000313" key="2">
    <source>
        <dbReference type="EMBL" id="CAH0726623.1"/>
    </source>
</evidence>
<dbReference type="EMBL" id="OV170226">
    <property type="protein sequence ID" value="CAH0726623.1"/>
    <property type="molecule type" value="Genomic_DNA"/>
</dbReference>
<sequence length="128" mass="14631">MPKRLRKTVLNSETREFVVRLRDYFAREQQNGGPLLPLDNVRDRVADALGIGKATVSRITKEKFGESSMEENKLSTPKKKKCNRVHPVTSPDDFDMAAIRNHIYVYYFRGELPTCKMLLTSLKSASLV</sequence>
<reference evidence="2" key="1">
    <citation type="submission" date="2021-12" db="EMBL/GenBank/DDBJ databases">
        <authorList>
            <person name="Martin H S."/>
        </authorList>
    </citation>
    <scope>NUCLEOTIDE SEQUENCE</scope>
</reference>
<feature type="non-terminal residue" evidence="2">
    <location>
        <position position="128"/>
    </location>
</feature>
<evidence type="ECO:0000313" key="3">
    <source>
        <dbReference type="Proteomes" id="UP000838878"/>
    </source>
</evidence>
<dbReference type="OrthoDB" id="7460492at2759"/>
<dbReference type="Proteomes" id="UP000838878">
    <property type="component" value="Chromosome 6"/>
</dbReference>
<protein>
    <submittedName>
        <fullName evidence="2">Uncharacterized protein</fullName>
    </submittedName>
</protein>
<keyword evidence="3" id="KW-1185">Reference proteome</keyword>
<accession>A0A8J9VPK1</accession>
<feature type="region of interest" description="Disordered" evidence="1">
    <location>
        <begin position="65"/>
        <end position="86"/>
    </location>
</feature>
<gene>
    <name evidence="2" type="ORF">BINO364_LOCUS12064</name>
</gene>
<evidence type="ECO:0000256" key="1">
    <source>
        <dbReference type="SAM" id="MobiDB-lite"/>
    </source>
</evidence>
<name>A0A8J9VPK1_9NEOP</name>